<name>A0A1V8SXN7_9PEZI</name>
<dbReference type="PANTHER" id="PTHR42060:SF1">
    <property type="entry name" value="NHL REPEAT-CONTAINING PROTEIN"/>
    <property type="match status" value="1"/>
</dbReference>
<dbReference type="AlphaFoldDB" id="A0A1V8SXN7"/>
<dbReference type="InterPro" id="IPR052998">
    <property type="entry name" value="Hetero-Diels-Alderase-like"/>
</dbReference>
<sequence>MMMERDNYLYYVNTSQAPLLARVRFHPVTANVAGPVEVLFDTHTYLLNGNNGQADDFTLDKEGNVWLATASSSLVKLDLRTKQQILIVGEPSSYALVGSTATKFARDEKTLYITTNGGISDPANGVEGGKVLSLGTSLL</sequence>
<dbReference type="Gene3D" id="2.120.10.30">
    <property type="entry name" value="TolB, C-terminal domain"/>
    <property type="match status" value="1"/>
</dbReference>
<proteinExistence type="predicted"/>
<accession>A0A1V8SXN7</accession>
<evidence type="ECO:0008006" key="3">
    <source>
        <dbReference type="Google" id="ProtNLM"/>
    </source>
</evidence>
<dbReference type="OrthoDB" id="9977941at2759"/>
<dbReference type="EMBL" id="NAJO01000023">
    <property type="protein sequence ID" value="OQO03839.1"/>
    <property type="molecule type" value="Genomic_DNA"/>
</dbReference>
<dbReference type="InParanoid" id="A0A1V8SXN7"/>
<reference evidence="2" key="1">
    <citation type="submission" date="2017-03" db="EMBL/GenBank/DDBJ databases">
        <title>Genomes of endolithic fungi from Antarctica.</title>
        <authorList>
            <person name="Coleine C."/>
            <person name="Masonjones S."/>
            <person name="Stajich J.E."/>
        </authorList>
    </citation>
    <scope>NUCLEOTIDE SEQUENCE [LARGE SCALE GENOMIC DNA]</scope>
    <source>
        <strain evidence="2">CCFEE 5527</strain>
    </source>
</reference>
<gene>
    <name evidence="1" type="ORF">B0A48_10480</name>
</gene>
<evidence type="ECO:0000313" key="2">
    <source>
        <dbReference type="Proteomes" id="UP000192596"/>
    </source>
</evidence>
<keyword evidence="2" id="KW-1185">Reference proteome</keyword>
<dbReference type="STRING" id="1507870.A0A1V8SXN7"/>
<organism evidence="1 2">
    <name type="scientific">Cryoendolithus antarcticus</name>
    <dbReference type="NCBI Taxonomy" id="1507870"/>
    <lineage>
        <taxon>Eukaryota</taxon>
        <taxon>Fungi</taxon>
        <taxon>Dikarya</taxon>
        <taxon>Ascomycota</taxon>
        <taxon>Pezizomycotina</taxon>
        <taxon>Dothideomycetes</taxon>
        <taxon>Dothideomycetidae</taxon>
        <taxon>Cladosporiales</taxon>
        <taxon>Cladosporiaceae</taxon>
        <taxon>Cryoendolithus</taxon>
    </lineage>
</organism>
<dbReference type="SUPFAM" id="SSF63829">
    <property type="entry name" value="Calcium-dependent phosphotriesterase"/>
    <property type="match status" value="1"/>
</dbReference>
<dbReference type="Proteomes" id="UP000192596">
    <property type="component" value="Unassembled WGS sequence"/>
</dbReference>
<protein>
    <recommendedName>
        <fullName evidence="3">SMP-30/Gluconolactonase/LRE-like region domain-containing protein</fullName>
    </recommendedName>
</protein>
<dbReference type="PANTHER" id="PTHR42060">
    <property type="entry name" value="NHL REPEAT-CONTAINING PROTEIN-RELATED"/>
    <property type="match status" value="1"/>
</dbReference>
<evidence type="ECO:0000313" key="1">
    <source>
        <dbReference type="EMBL" id="OQO03839.1"/>
    </source>
</evidence>
<dbReference type="InterPro" id="IPR011042">
    <property type="entry name" value="6-blade_b-propeller_TolB-like"/>
</dbReference>
<comment type="caution">
    <text evidence="1">The sequence shown here is derived from an EMBL/GenBank/DDBJ whole genome shotgun (WGS) entry which is preliminary data.</text>
</comment>